<evidence type="ECO:0000313" key="3">
    <source>
        <dbReference type="Proteomes" id="UP000244722"/>
    </source>
</evidence>
<dbReference type="Pfam" id="PF14223">
    <property type="entry name" value="Retrotran_gag_2"/>
    <property type="match status" value="1"/>
</dbReference>
<sequence>MITGQSKYPLDPTTVLSNTGADTATARTTTASTTSAKKTADTAKTIGKWELNASNARGMLGRLLDTIHLEHYVAVYDPKELWYKLEKRYSVKDQASTWFLREE</sequence>
<dbReference type="EMBL" id="NESQ01000261">
    <property type="protein sequence ID" value="PUU74919.1"/>
    <property type="molecule type" value="Genomic_DNA"/>
</dbReference>
<keyword evidence="3" id="KW-1185">Reference proteome</keyword>
<protein>
    <submittedName>
        <fullName evidence="2">Uncharacterized protein</fullName>
    </submittedName>
</protein>
<dbReference type="Proteomes" id="UP000244722">
    <property type="component" value="Unassembled WGS sequence"/>
</dbReference>
<evidence type="ECO:0000313" key="2">
    <source>
        <dbReference type="EMBL" id="PUU74919.1"/>
    </source>
</evidence>
<feature type="compositionally biased region" description="Low complexity" evidence="1">
    <location>
        <begin position="21"/>
        <end position="39"/>
    </location>
</feature>
<evidence type="ECO:0000256" key="1">
    <source>
        <dbReference type="SAM" id="MobiDB-lite"/>
    </source>
</evidence>
<proteinExistence type="predicted"/>
<feature type="region of interest" description="Disordered" evidence="1">
    <location>
        <begin position="1"/>
        <end position="39"/>
    </location>
</feature>
<accession>A0A2T6ZHG6</accession>
<organism evidence="2 3">
    <name type="scientific">Tuber borchii</name>
    <name type="common">White truffle</name>
    <dbReference type="NCBI Taxonomy" id="42251"/>
    <lineage>
        <taxon>Eukaryota</taxon>
        <taxon>Fungi</taxon>
        <taxon>Dikarya</taxon>
        <taxon>Ascomycota</taxon>
        <taxon>Pezizomycotina</taxon>
        <taxon>Pezizomycetes</taxon>
        <taxon>Pezizales</taxon>
        <taxon>Tuberaceae</taxon>
        <taxon>Tuber</taxon>
    </lineage>
</organism>
<comment type="caution">
    <text evidence="2">The sequence shown here is derived from an EMBL/GenBank/DDBJ whole genome shotgun (WGS) entry which is preliminary data.</text>
</comment>
<name>A0A2T6ZHG6_TUBBO</name>
<reference evidence="2 3" key="1">
    <citation type="submission" date="2017-04" db="EMBL/GenBank/DDBJ databases">
        <title>Draft genome sequence of Tuber borchii Vittad., a whitish edible truffle.</title>
        <authorList>
            <consortium name="DOE Joint Genome Institute"/>
            <person name="Murat C."/>
            <person name="Kuo A."/>
            <person name="Barry K.W."/>
            <person name="Clum A."/>
            <person name="Dockter R.B."/>
            <person name="Fauchery L."/>
            <person name="Iotti M."/>
            <person name="Kohler A."/>
            <person name="Labutti K."/>
            <person name="Lindquist E.A."/>
            <person name="Lipzen A."/>
            <person name="Ohm R.A."/>
            <person name="Wang M."/>
            <person name="Grigoriev I.V."/>
            <person name="Zambonelli A."/>
            <person name="Martin F.M."/>
        </authorList>
    </citation>
    <scope>NUCLEOTIDE SEQUENCE [LARGE SCALE GENOMIC DNA]</scope>
    <source>
        <strain evidence="2 3">Tbo3840</strain>
    </source>
</reference>
<dbReference type="AlphaFoldDB" id="A0A2T6ZHG6"/>
<gene>
    <name evidence="2" type="ORF">B9Z19DRAFT_1067833</name>
</gene>